<proteinExistence type="predicted"/>
<dbReference type="EMBL" id="JARXVE010000001">
    <property type="protein sequence ID" value="MDH6193548.1"/>
    <property type="molecule type" value="Genomic_DNA"/>
</dbReference>
<evidence type="ECO:0000313" key="1">
    <source>
        <dbReference type="EMBL" id="MDH6193548.1"/>
    </source>
</evidence>
<dbReference type="Proteomes" id="UP001160130">
    <property type="component" value="Unassembled WGS sequence"/>
</dbReference>
<dbReference type="RefSeq" id="WP_280830251.1">
    <property type="nucleotide sequence ID" value="NZ_JARXVE010000001.1"/>
</dbReference>
<sequence>MSTVSTGLLGAVHHWVEEVLRAGRDDLPEALQCSMVLRVLAAQFGALRRVLDRSACYGKPQVSREVWSAIVEC</sequence>
<organism evidence="1 2">
    <name type="scientific">Mycolicibacterium frederiksbergense</name>
    <dbReference type="NCBI Taxonomy" id="117567"/>
    <lineage>
        <taxon>Bacteria</taxon>
        <taxon>Bacillati</taxon>
        <taxon>Actinomycetota</taxon>
        <taxon>Actinomycetes</taxon>
        <taxon>Mycobacteriales</taxon>
        <taxon>Mycobacteriaceae</taxon>
        <taxon>Mycolicibacterium</taxon>
    </lineage>
</organism>
<keyword evidence="2" id="KW-1185">Reference proteome</keyword>
<comment type="caution">
    <text evidence="1">The sequence shown here is derived from an EMBL/GenBank/DDBJ whole genome shotgun (WGS) entry which is preliminary data.</text>
</comment>
<gene>
    <name evidence="1" type="ORF">M2272_000169</name>
</gene>
<name>A0ABT6KSJ9_9MYCO</name>
<accession>A0ABT6KSJ9</accession>
<protein>
    <submittedName>
        <fullName evidence="1">Uncharacterized protein</fullName>
    </submittedName>
</protein>
<evidence type="ECO:0000313" key="2">
    <source>
        <dbReference type="Proteomes" id="UP001160130"/>
    </source>
</evidence>
<reference evidence="1 2" key="1">
    <citation type="submission" date="2023-04" db="EMBL/GenBank/DDBJ databases">
        <title>Forest soil microbial communities from Buena Vista Peninsula, Colon Province, Panama.</title>
        <authorList>
            <person name="Bouskill N."/>
        </authorList>
    </citation>
    <scope>NUCLEOTIDE SEQUENCE [LARGE SCALE GENOMIC DNA]</scope>
    <source>
        <strain evidence="1 2">AC80</strain>
    </source>
</reference>